<reference evidence="2 3" key="1">
    <citation type="submission" date="2020-04" db="EMBL/GenBank/DDBJ databases">
        <title>Draft genome of Pyxidicoccus fallax type strain.</title>
        <authorList>
            <person name="Whitworth D.E."/>
        </authorList>
    </citation>
    <scope>NUCLEOTIDE SEQUENCE [LARGE SCALE GENOMIC DNA]</scope>
    <source>
        <strain evidence="2 3">DSM 14698</strain>
    </source>
</reference>
<dbReference type="EMBL" id="JABBJJ010000201">
    <property type="protein sequence ID" value="NMO19715.1"/>
    <property type="molecule type" value="Genomic_DNA"/>
</dbReference>
<evidence type="ECO:0000256" key="1">
    <source>
        <dbReference type="SAM" id="MobiDB-lite"/>
    </source>
</evidence>
<name>A0A848LPA3_9BACT</name>
<comment type="caution">
    <text evidence="2">The sequence shown here is derived from an EMBL/GenBank/DDBJ whole genome shotgun (WGS) entry which is preliminary data.</text>
</comment>
<organism evidence="2 3">
    <name type="scientific">Pyxidicoccus fallax</name>
    <dbReference type="NCBI Taxonomy" id="394095"/>
    <lineage>
        <taxon>Bacteria</taxon>
        <taxon>Pseudomonadati</taxon>
        <taxon>Myxococcota</taxon>
        <taxon>Myxococcia</taxon>
        <taxon>Myxococcales</taxon>
        <taxon>Cystobacterineae</taxon>
        <taxon>Myxococcaceae</taxon>
        <taxon>Pyxidicoccus</taxon>
    </lineage>
</organism>
<sequence length="148" mass="16957">MADTPPPSEPSTPPAPVPDRRGWRSHPLAKRLPVLLLAALGFWLWRTTGTPERELRLQFEGPGWSAVRAMDLQVLDEEGKVLKREERFFASGPPPEVTVEVDLPEGTWRTWLFVKLEGREERVRLDESLQVGEDRYIVRQLRLPPSGR</sequence>
<accession>A0A848LPA3</accession>
<gene>
    <name evidence="2" type="ORF">HG543_33295</name>
</gene>
<proteinExistence type="predicted"/>
<dbReference type="AlphaFoldDB" id="A0A848LPA3"/>
<evidence type="ECO:0000313" key="3">
    <source>
        <dbReference type="Proteomes" id="UP000518300"/>
    </source>
</evidence>
<keyword evidence="3" id="KW-1185">Reference proteome</keyword>
<dbReference type="Proteomes" id="UP000518300">
    <property type="component" value="Unassembled WGS sequence"/>
</dbReference>
<dbReference type="RefSeq" id="WP_169348957.1">
    <property type="nucleotide sequence ID" value="NZ_JABBJJ010000201.1"/>
</dbReference>
<feature type="region of interest" description="Disordered" evidence="1">
    <location>
        <begin position="1"/>
        <end position="22"/>
    </location>
</feature>
<feature type="compositionally biased region" description="Pro residues" evidence="1">
    <location>
        <begin position="1"/>
        <end position="17"/>
    </location>
</feature>
<evidence type="ECO:0000313" key="2">
    <source>
        <dbReference type="EMBL" id="NMO19715.1"/>
    </source>
</evidence>
<protein>
    <submittedName>
        <fullName evidence="2">Uncharacterized protein</fullName>
    </submittedName>
</protein>